<evidence type="ECO:0000313" key="5">
    <source>
        <dbReference type="Proteomes" id="UP000078561"/>
    </source>
</evidence>
<dbReference type="InterPro" id="IPR045669">
    <property type="entry name" value="FHIP_C"/>
</dbReference>
<feature type="compositionally biased region" description="Acidic residues" evidence="2">
    <location>
        <begin position="473"/>
        <end position="489"/>
    </location>
</feature>
<accession>A0A163TGA3</accession>
<organism evidence="4">
    <name type="scientific">Absidia glauca</name>
    <name type="common">Pin mould</name>
    <dbReference type="NCBI Taxonomy" id="4829"/>
    <lineage>
        <taxon>Eukaryota</taxon>
        <taxon>Fungi</taxon>
        <taxon>Fungi incertae sedis</taxon>
        <taxon>Mucoromycota</taxon>
        <taxon>Mucoromycotina</taxon>
        <taxon>Mucoromycetes</taxon>
        <taxon>Mucorales</taxon>
        <taxon>Cunninghamellaceae</taxon>
        <taxon>Absidia</taxon>
    </lineage>
</organism>
<gene>
    <name evidence="4" type="primary">ABSGL_10376.1 scaffold 11921</name>
</gene>
<feature type="compositionally biased region" description="Basic and acidic residues" evidence="2">
    <location>
        <begin position="705"/>
        <end position="717"/>
    </location>
</feature>
<dbReference type="STRING" id="4829.A0A163TGA3"/>
<dbReference type="EMBL" id="LT554386">
    <property type="protein sequence ID" value="SAM04512.1"/>
    <property type="molecule type" value="Genomic_DNA"/>
</dbReference>
<protein>
    <recommendedName>
        <fullName evidence="3">FHF complex subunit HOOK-interacting protein C-terminal domain-containing protein</fullName>
    </recommendedName>
</protein>
<dbReference type="Proteomes" id="UP000078561">
    <property type="component" value="Unassembled WGS sequence"/>
</dbReference>
<evidence type="ECO:0000256" key="1">
    <source>
        <dbReference type="ARBA" id="ARBA00024336"/>
    </source>
</evidence>
<dbReference type="InParanoid" id="A0A163TGA3"/>
<feature type="compositionally biased region" description="Polar residues" evidence="2">
    <location>
        <begin position="588"/>
        <end position="604"/>
    </location>
</feature>
<reference evidence="4" key="1">
    <citation type="submission" date="2016-04" db="EMBL/GenBank/DDBJ databases">
        <authorList>
            <person name="Evans L.H."/>
            <person name="Alamgir A."/>
            <person name="Owens N."/>
            <person name="Weber N.D."/>
            <person name="Virtaneva K."/>
            <person name="Barbian K."/>
            <person name="Babar A."/>
            <person name="Rosenke K."/>
        </authorList>
    </citation>
    <scope>NUCLEOTIDE SEQUENCE [LARGE SCALE GENOMIC DNA]</scope>
    <source>
        <strain evidence="4">CBS 101.48</strain>
    </source>
</reference>
<feature type="compositionally biased region" description="Low complexity" evidence="2">
    <location>
        <begin position="573"/>
        <end position="582"/>
    </location>
</feature>
<keyword evidence="5" id="KW-1185">Reference proteome</keyword>
<dbReference type="InterPro" id="IPR045668">
    <property type="entry name" value="FHIP_KELAA_motif"/>
</dbReference>
<dbReference type="PANTHER" id="PTHR21705:SF11">
    <property type="entry name" value="FHIP FAMILY PROTEIN CG3558"/>
    <property type="match status" value="1"/>
</dbReference>
<evidence type="ECO:0000313" key="4">
    <source>
        <dbReference type="EMBL" id="SAM04512.1"/>
    </source>
</evidence>
<name>A0A163TGA3_ABSGL</name>
<feature type="domain" description="FHF complex subunit HOOK-interacting protein C-terminal" evidence="3">
    <location>
        <begin position="764"/>
        <end position="871"/>
    </location>
</feature>
<feature type="compositionally biased region" description="Low complexity" evidence="2">
    <location>
        <begin position="649"/>
        <end position="666"/>
    </location>
</feature>
<dbReference type="OrthoDB" id="5350595at2759"/>
<dbReference type="InterPro" id="IPR019384">
    <property type="entry name" value="FHIP"/>
</dbReference>
<feature type="compositionally biased region" description="Low complexity" evidence="2">
    <location>
        <begin position="958"/>
        <end position="985"/>
    </location>
</feature>
<feature type="region of interest" description="Disordered" evidence="2">
    <location>
        <begin position="702"/>
        <end position="726"/>
    </location>
</feature>
<dbReference type="PANTHER" id="PTHR21705">
    <property type="entry name" value="RAI16 PROTEIN-RELATED"/>
    <property type="match status" value="1"/>
</dbReference>
<dbReference type="Pfam" id="PF19311">
    <property type="entry name" value="KELAA"/>
    <property type="match status" value="1"/>
</dbReference>
<feature type="region of interest" description="Disordered" evidence="2">
    <location>
        <begin position="887"/>
        <end position="985"/>
    </location>
</feature>
<proteinExistence type="inferred from homology"/>
<comment type="similarity">
    <text evidence="1">Belongs to the FHIP family.</text>
</comment>
<feature type="region of interest" description="Disordered" evidence="2">
    <location>
        <begin position="1000"/>
        <end position="1022"/>
    </location>
</feature>
<feature type="compositionally biased region" description="Polar residues" evidence="2">
    <location>
        <begin position="910"/>
        <end position="935"/>
    </location>
</feature>
<feature type="region of interest" description="Disordered" evidence="2">
    <location>
        <begin position="643"/>
        <end position="666"/>
    </location>
</feature>
<feature type="region of interest" description="Disordered" evidence="2">
    <location>
        <begin position="573"/>
        <end position="604"/>
    </location>
</feature>
<evidence type="ECO:0000256" key="2">
    <source>
        <dbReference type="SAM" id="MobiDB-lite"/>
    </source>
</evidence>
<dbReference type="Pfam" id="PF19314">
    <property type="entry name" value="DUF5917"/>
    <property type="match status" value="1"/>
</dbReference>
<dbReference type="Pfam" id="PF10257">
    <property type="entry name" value="RAI16-like"/>
    <property type="match status" value="1"/>
</dbReference>
<dbReference type="AlphaFoldDB" id="A0A163TGA3"/>
<dbReference type="OMA" id="ICDWRAV"/>
<feature type="region of interest" description="Disordered" evidence="2">
    <location>
        <begin position="473"/>
        <end position="497"/>
    </location>
</feature>
<sequence>MSMFLSKLLSGRNSSKSKLELLVQSWLSIQKYYETAADALKDAVDLTPIPTALQNIIKLIQAEELEYERVNDTLETGPCLEYLLQRRVLEELVEFAKVDTPFGMRIHCLRFFCSLVINVHAQLLPERAVHVPLQKLITSCHRLIAHHYEQLELDPEACSEERHAAIAELSLELVKLMHGVFAHFKGTNAALMDLFFERGWCRGLGENVWRSGKDGKTCHKRRESLDEKIQWNMFLMPRFDMFTHLIDFMNIPGETGEIAREAILFALRLLEGDPEYVCYIVEYSGLCAFTIASNNRVVPVRPPKRRIQFSIPAMITNNSLMITVNAHNSFRRKRRKKSPFDTNFIRTLENMRDHGNGGGADGEWLVDTFYSFWEYLNDVARVADKRLMTALMAQLTTSLWHPVVCTALSSPFIEGATAATAYTTEMIRSLTDQSLLHAFLVVLVGEEGGVGKDLEPEVKSIFASASDTALHELDEEDDDDDDDDDDNDSDSSSKKEATDKILMDDDLTLRVLLIHRINADDKDLSLATLRLFDTMLETYNQFVLYNLVLRNYVDIGPDGEYVTSTPTAQASVISSSAESTISDDSKTVHSNPDESANNNGLVSSKENKTDKVRWLVERVLSLLPLEDELERMKSPALSTMMARDGSGAGHTTTTTTNSNSSNNGNTQVVVPGNSYDDYFHEARERFQYGVLARSFWQTPYPPIKNRQDVERETEDRKGRPKRPKSMVVGREAARMMNNLSASHLSNSSNSSSGDDLIKRCSNYEGLFLHRLFDLFAKMLESTMEQNLLVTSILQKIAGMVDRRVDGVICDWRAIRVGEDGSLYGGVWTLPTTTTRTRRSLYALLEQVTFEALKRAQLVPNFETRISLAKKRGVSSMGENSNNMYYQQQQHHHHHQQQQHGAPRSTALHLSPSQSTPRESTHFSNKGGSLSKQPSFSHLVFQHNNKHTAPLPSPPSPTPSKSAITPHSTNAPPSTDSSSTSASSSLDDPLTAAAAAAAAGTIASSKVDPISRTTSTPPLPARLDLSTTTLQQNISSHHDPTASPSHLFFQQKANATPVTMTNPFAKLSNFVHAYIVLQEFCKEIAAVILVRHATDYPDDAMPHVQQQQQQQQMGGSSLSSAAAMMNRQKMMAAWHQDQYYVPPHLNPTLYSPLMSPQDDRKWKQRMSVATLSTSTYDWRNGGLEAIDEATKRSQPL</sequence>
<evidence type="ECO:0000259" key="3">
    <source>
        <dbReference type="Pfam" id="PF19314"/>
    </source>
</evidence>